<keyword evidence="4" id="KW-0410">Iron transport</keyword>
<keyword evidence="7" id="KW-0408">Iron</keyword>
<dbReference type="InterPro" id="IPR039426">
    <property type="entry name" value="TonB-dep_rcpt-like"/>
</dbReference>
<keyword evidence="5" id="KW-0812">Transmembrane</keyword>
<dbReference type="EMBL" id="JBCLPP010000005">
    <property type="protein sequence ID" value="MEY8244509.1"/>
    <property type="molecule type" value="Genomic_DNA"/>
</dbReference>
<gene>
    <name evidence="13" type="ORF">AAK873_02615</name>
</gene>
<organism evidence="13 14">
    <name type="scientific">Heminiphilus faecis</name>
    <dbReference type="NCBI Taxonomy" id="2601703"/>
    <lineage>
        <taxon>Bacteria</taxon>
        <taxon>Pseudomonadati</taxon>
        <taxon>Bacteroidota</taxon>
        <taxon>Bacteroidia</taxon>
        <taxon>Bacteroidales</taxon>
        <taxon>Muribaculaceae</taxon>
        <taxon>Heminiphilus</taxon>
    </lineage>
</organism>
<proteinExistence type="predicted"/>
<dbReference type="Gene3D" id="2.170.130.10">
    <property type="entry name" value="TonB-dependent receptor, plug domain"/>
    <property type="match status" value="1"/>
</dbReference>
<dbReference type="Pfam" id="PF07715">
    <property type="entry name" value="Plug"/>
    <property type="match status" value="1"/>
</dbReference>
<dbReference type="InterPro" id="IPR012910">
    <property type="entry name" value="Plug_dom"/>
</dbReference>
<feature type="signal peptide" evidence="11">
    <location>
        <begin position="1"/>
        <end position="21"/>
    </location>
</feature>
<dbReference type="SUPFAM" id="SSF49464">
    <property type="entry name" value="Carboxypeptidase regulatory domain-like"/>
    <property type="match status" value="1"/>
</dbReference>
<dbReference type="PANTHER" id="PTHR32552:SF68">
    <property type="entry name" value="FERRICHROME OUTER MEMBRANE TRANSPORTER_PHAGE RECEPTOR"/>
    <property type="match status" value="1"/>
</dbReference>
<feature type="chain" id="PRO_5045925468" evidence="11">
    <location>
        <begin position="22"/>
        <end position="909"/>
    </location>
</feature>
<keyword evidence="8" id="KW-0406">Ion transport</keyword>
<comment type="subcellular location">
    <subcellularLocation>
        <location evidence="1">Cell outer membrane</location>
        <topology evidence="1">Multi-pass membrane protein</topology>
    </subcellularLocation>
</comment>
<evidence type="ECO:0000256" key="8">
    <source>
        <dbReference type="ARBA" id="ARBA00023065"/>
    </source>
</evidence>
<evidence type="ECO:0000259" key="12">
    <source>
        <dbReference type="Pfam" id="PF07715"/>
    </source>
</evidence>
<evidence type="ECO:0000313" key="13">
    <source>
        <dbReference type="EMBL" id="MEY8244509.1"/>
    </source>
</evidence>
<sequence length="909" mass="100538">MMKRLLLLAGAIWLMCAAAIAADIKCSGVVVDDQGEPIIGATVSVPGTNIATATDIDGRFALNVPDGKKIHISYIGYKPVDLASKADMGDIQLEIEAQMLKDVVVEQSAARTRLTPVAVSTIGAQTIDLKLGNQELPEVLKTTPGVWTTRDGGGFGDAKTNMRGFKSPNVAVMVNGIPINDMEWGGVYWSNWAGLGDVAANIQTQRGLGANIVSTPSVGGTINITTRTIDVEKGGALWYGMGNDGMNNYGLKLSTGLMKNGWAVTVLGSRKWGDGYIQGTPFNSYNYFVNVSKRINENHQLSLTAFGAPQTHYKRNSNYGGLTIEGWQTYGRQYMGDGNAMYRYNPAFGYDKTGQMRSSEYNFYHKPQISLNHIWKIDETSSLSSAVYVSIASGGGYSGQGSGLDGYTYADWRGASYGVLNMKFRRPDGTFDYAAIQDLNANSTNGSKLVMSKSINSHKWYGLVSSYKKEINQTNGNRLNLTGGIDLRYYVGDHKNKINDLYDGAYFIDYSTRKGVDPALNAAAADPEWKFQKLGVGDIVYRNYLGYTVQEGIYGQAEYTILDGKLNTVLSGALNNTSNWRRDMFYYDKAHERSDTKSFIGGTIKGGANYNIDEHNNVFFNLGYISRAPFFSGGVFLNATTSNAINKDAVNEKVMSYEVGYGFKSRTFALNVNAYWTKWMDRSGLSRRGDFSQADGSYYMNMTGVDARHMGIEMNFNWVPVRWLSIEGMLSWGDWIWDSNAQGYFYNELGQPIQNLTTGDIADGIGAENHLHSTLNQKGVKVGGSAQTTGSLSATFMPFKGFRIGADWVMSARNYSDFYISGSSLGTKAINVNKLWEIPWGQQFDFNASYRFKIGDINATLYGNIYNIFDYNYVMDAEVPTDSNGTWQEAYSVFYSFGRTYSLRMKIYF</sequence>
<evidence type="ECO:0000256" key="4">
    <source>
        <dbReference type="ARBA" id="ARBA00022496"/>
    </source>
</evidence>
<evidence type="ECO:0000256" key="6">
    <source>
        <dbReference type="ARBA" id="ARBA00022729"/>
    </source>
</evidence>
<keyword evidence="2" id="KW-0813">Transport</keyword>
<name>A0ABV4CWP7_9BACT</name>
<evidence type="ECO:0000256" key="2">
    <source>
        <dbReference type="ARBA" id="ARBA00022448"/>
    </source>
</evidence>
<dbReference type="InterPro" id="IPR037066">
    <property type="entry name" value="Plug_dom_sf"/>
</dbReference>
<evidence type="ECO:0000256" key="1">
    <source>
        <dbReference type="ARBA" id="ARBA00004571"/>
    </source>
</evidence>
<keyword evidence="3" id="KW-1134">Transmembrane beta strand</keyword>
<evidence type="ECO:0000313" key="14">
    <source>
        <dbReference type="Proteomes" id="UP001565200"/>
    </source>
</evidence>
<evidence type="ECO:0000256" key="7">
    <source>
        <dbReference type="ARBA" id="ARBA00023004"/>
    </source>
</evidence>
<reference evidence="13 14" key="1">
    <citation type="submission" date="2024-03" db="EMBL/GenBank/DDBJ databases">
        <title>Mouse gut bacterial collection (mGBC) of GemPharmatech.</title>
        <authorList>
            <person name="He Y."/>
            <person name="Dong L."/>
            <person name="Wu D."/>
            <person name="Gao X."/>
            <person name="Lin Z."/>
        </authorList>
    </citation>
    <scope>NUCLEOTIDE SEQUENCE [LARGE SCALE GENOMIC DNA]</scope>
    <source>
        <strain evidence="13 14">54-13</strain>
    </source>
</reference>
<evidence type="ECO:0000256" key="3">
    <source>
        <dbReference type="ARBA" id="ARBA00022452"/>
    </source>
</evidence>
<dbReference type="RefSeq" id="WP_121698376.1">
    <property type="nucleotide sequence ID" value="NZ_VSMC01000001.1"/>
</dbReference>
<comment type="caution">
    <text evidence="13">The sequence shown here is derived from an EMBL/GenBank/DDBJ whole genome shotgun (WGS) entry which is preliminary data.</text>
</comment>
<dbReference type="Gene3D" id="2.40.170.20">
    <property type="entry name" value="TonB-dependent receptor, beta-barrel domain"/>
    <property type="match status" value="1"/>
</dbReference>
<dbReference type="InterPro" id="IPR036942">
    <property type="entry name" value="Beta-barrel_TonB_sf"/>
</dbReference>
<evidence type="ECO:0000256" key="5">
    <source>
        <dbReference type="ARBA" id="ARBA00022692"/>
    </source>
</evidence>
<keyword evidence="10" id="KW-0998">Cell outer membrane</keyword>
<protein>
    <submittedName>
        <fullName evidence="13">Carboxypeptidase-like regulatory domain-containing protein</fullName>
    </submittedName>
</protein>
<evidence type="ECO:0000256" key="11">
    <source>
        <dbReference type="SAM" id="SignalP"/>
    </source>
</evidence>
<dbReference type="Proteomes" id="UP001565200">
    <property type="component" value="Unassembled WGS sequence"/>
</dbReference>
<dbReference type="SUPFAM" id="SSF56935">
    <property type="entry name" value="Porins"/>
    <property type="match status" value="1"/>
</dbReference>
<accession>A0ABV4CWP7</accession>
<dbReference type="Pfam" id="PF13715">
    <property type="entry name" value="CarbopepD_reg_2"/>
    <property type="match status" value="1"/>
</dbReference>
<keyword evidence="6 11" id="KW-0732">Signal</keyword>
<keyword evidence="14" id="KW-1185">Reference proteome</keyword>
<evidence type="ECO:0000256" key="10">
    <source>
        <dbReference type="ARBA" id="ARBA00023237"/>
    </source>
</evidence>
<evidence type="ECO:0000256" key="9">
    <source>
        <dbReference type="ARBA" id="ARBA00023136"/>
    </source>
</evidence>
<dbReference type="InterPro" id="IPR008969">
    <property type="entry name" value="CarboxyPept-like_regulatory"/>
</dbReference>
<feature type="domain" description="TonB-dependent receptor plug" evidence="12">
    <location>
        <begin position="113"/>
        <end position="190"/>
    </location>
</feature>
<dbReference type="PANTHER" id="PTHR32552">
    <property type="entry name" value="FERRICHROME IRON RECEPTOR-RELATED"/>
    <property type="match status" value="1"/>
</dbReference>
<keyword evidence="9" id="KW-0472">Membrane</keyword>
<dbReference type="Gene3D" id="2.60.40.1120">
    <property type="entry name" value="Carboxypeptidase-like, regulatory domain"/>
    <property type="match status" value="1"/>
</dbReference>